<keyword evidence="1" id="KW-0479">Metal-binding</keyword>
<dbReference type="InterPro" id="IPR000923">
    <property type="entry name" value="BlueCu_1"/>
</dbReference>
<keyword evidence="2" id="KW-0186">Copper</keyword>
<dbReference type="Pfam" id="PF00127">
    <property type="entry name" value="Copper-bind"/>
    <property type="match status" value="1"/>
</dbReference>
<accession>A0A3B0W017</accession>
<proteinExistence type="predicted"/>
<feature type="domain" description="Blue (type 1) copper" evidence="3">
    <location>
        <begin position="35"/>
        <end position="120"/>
    </location>
</feature>
<organism evidence="4">
    <name type="scientific">hydrothermal vent metagenome</name>
    <dbReference type="NCBI Taxonomy" id="652676"/>
    <lineage>
        <taxon>unclassified sequences</taxon>
        <taxon>metagenomes</taxon>
        <taxon>ecological metagenomes</taxon>
    </lineage>
</organism>
<dbReference type="EMBL" id="UOFA01000239">
    <property type="protein sequence ID" value="VAW45890.1"/>
    <property type="molecule type" value="Genomic_DNA"/>
</dbReference>
<name>A0A3B0W017_9ZZZZ</name>
<evidence type="ECO:0000256" key="2">
    <source>
        <dbReference type="ARBA" id="ARBA00023008"/>
    </source>
</evidence>
<dbReference type="GO" id="GO:0009055">
    <property type="term" value="F:electron transfer activity"/>
    <property type="evidence" value="ECO:0007669"/>
    <property type="project" value="InterPro"/>
</dbReference>
<dbReference type="GO" id="GO:0005507">
    <property type="term" value="F:copper ion binding"/>
    <property type="evidence" value="ECO:0007669"/>
    <property type="project" value="InterPro"/>
</dbReference>
<evidence type="ECO:0000256" key="1">
    <source>
        <dbReference type="ARBA" id="ARBA00022723"/>
    </source>
</evidence>
<gene>
    <name evidence="4" type="ORF">MNBD_GAMMA02-75</name>
</gene>
<sequence length="233" mass="25016">MSTHVKKIVLLAYMLGLSTISISKVHEVVLFDNIFVPSDIVIEAGDTVRWINDGTTNFNEHNVSANDGSFRCAQGCDGDGGSGEPSVNSWTAEVTFRSLGTISYKCDPHIIFGMVGSVTVVEPQSTTVYEVVATGGDAFAPDDLTIQRGDVVRFTNGGGEHNINSADNSLICSVACEGDGTTLDTSPTGFPWDIYVRFDEVAEIPYFCETHELSGTPAIIRVISDTIFANGFE</sequence>
<reference evidence="4" key="1">
    <citation type="submission" date="2018-06" db="EMBL/GenBank/DDBJ databases">
        <authorList>
            <person name="Zhirakovskaya E."/>
        </authorList>
    </citation>
    <scope>NUCLEOTIDE SEQUENCE</scope>
</reference>
<evidence type="ECO:0000313" key="4">
    <source>
        <dbReference type="EMBL" id="VAW45890.1"/>
    </source>
</evidence>
<protein>
    <recommendedName>
        <fullName evidence="3">Blue (type 1) copper domain-containing protein</fullName>
    </recommendedName>
</protein>
<dbReference type="AlphaFoldDB" id="A0A3B0W017"/>
<evidence type="ECO:0000259" key="3">
    <source>
        <dbReference type="Pfam" id="PF00127"/>
    </source>
</evidence>
<dbReference type="SUPFAM" id="SSF49503">
    <property type="entry name" value="Cupredoxins"/>
    <property type="match status" value="2"/>
</dbReference>
<dbReference type="Gene3D" id="2.60.40.420">
    <property type="entry name" value="Cupredoxins - blue copper proteins"/>
    <property type="match status" value="2"/>
</dbReference>
<dbReference type="InterPro" id="IPR008972">
    <property type="entry name" value="Cupredoxin"/>
</dbReference>